<dbReference type="EMBL" id="LAZR01020109">
    <property type="protein sequence ID" value="KKL90084.1"/>
    <property type="molecule type" value="Genomic_DNA"/>
</dbReference>
<comment type="caution">
    <text evidence="1">The sequence shown here is derived from an EMBL/GenBank/DDBJ whole genome shotgun (WGS) entry which is preliminary data.</text>
</comment>
<name>A0A0F9FUF8_9ZZZZ</name>
<evidence type="ECO:0000313" key="1">
    <source>
        <dbReference type="EMBL" id="KKL90084.1"/>
    </source>
</evidence>
<dbReference type="AlphaFoldDB" id="A0A0F9FUF8"/>
<reference evidence="1" key="1">
    <citation type="journal article" date="2015" name="Nature">
        <title>Complex archaea that bridge the gap between prokaryotes and eukaryotes.</title>
        <authorList>
            <person name="Spang A."/>
            <person name="Saw J.H."/>
            <person name="Jorgensen S.L."/>
            <person name="Zaremba-Niedzwiedzka K."/>
            <person name="Martijn J."/>
            <person name="Lind A.E."/>
            <person name="van Eijk R."/>
            <person name="Schleper C."/>
            <person name="Guy L."/>
            <person name="Ettema T.J."/>
        </authorList>
    </citation>
    <scope>NUCLEOTIDE SEQUENCE</scope>
</reference>
<protein>
    <submittedName>
        <fullName evidence="1">Uncharacterized protein</fullName>
    </submittedName>
</protein>
<proteinExistence type="predicted"/>
<gene>
    <name evidence="1" type="ORF">LCGC14_1908220</name>
</gene>
<accession>A0A0F9FUF8</accession>
<organism evidence="1">
    <name type="scientific">marine sediment metagenome</name>
    <dbReference type="NCBI Taxonomy" id="412755"/>
    <lineage>
        <taxon>unclassified sequences</taxon>
        <taxon>metagenomes</taxon>
        <taxon>ecological metagenomes</taxon>
    </lineage>
</organism>
<sequence length="122" mass="14044">MPKKKLFPRPEPGHEISITINVDLGEDSYKLLHVLSEPTAEDKKEYQRRSIYSELSGRDRKIVTNTGAAFEWLWTKCIKRVDGYETEEVKDFKDAVPLEHKIWAGDALLNRAGTLKEADQKN</sequence>